<organism evidence="1 2">
    <name type="scientific">Curtobacterium pusillum</name>
    <dbReference type="NCBI Taxonomy" id="69373"/>
    <lineage>
        <taxon>Bacteria</taxon>
        <taxon>Bacillati</taxon>
        <taxon>Actinomycetota</taxon>
        <taxon>Actinomycetes</taxon>
        <taxon>Micrococcales</taxon>
        <taxon>Microbacteriaceae</taxon>
        <taxon>Curtobacterium</taxon>
    </lineage>
</organism>
<gene>
    <name evidence="1" type="ORF">FHW23_000069</name>
</gene>
<dbReference type="RefSeq" id="WP_173168803.1">
    <property type="nucleotide sequence ID" value="NZ_JACGXP010000001.1"/>
</dbReference>
<accession>A0AAW3T1T0</accession>
<sequence length="58" mass="6008">MAISAGTVVAAAKDHGGMSRSFVAGGTRGVVTKGGGWPIEVRWEGLSYGQPAYRDEVI</sequence>
<reference evidence="1 2" key="1">
    <citation type="submission" date="2020-07" db="EMBL/GenBank/DDBJ databases">
        <title>Above-ground endophytic microbial communities from plants in different locations in the United States.</title>
        <authorList>
            <person name="Frank C."/>
        </authorList>
    </citation>
    <scope>NUCLEOTIDE SEQUENCE [LARGE SCALE GENOMIC DNA]</scope>
    <source>
        <strain evidence="1 2">WPL5_2</strain>
    </source>
</reference>
<comment type="caution">
    <text evidence="1">The sequence shown here is derived from an EMBL/GenBank/DDBJ whole genome shotgun (WGS) entry which is preliminary data.</text>
</comment>
<evidence type="ECO:0000313" key="1">
    <source>
        <dbReference type="EMBL" id="MBA8988837.1"/>
    </source>
</evidence>
<protein>
    <submittedName>
        <fullName evidence="1">Uncharacterized protein</fullName>
    </submittedName>
</protein>
<proteinExistence type="predicted"/>
<dbReference type="EMBL" id="JACGXP010000001">
    <property type="protein sequence ID" value="MBA8988837.1"/>
    <property type="molecule type" value="Genomic_DNA"/>
</dbReference>
<dbReference type="AlphaFoldDB" id="A0AAW3T1T0"/>
<evidence type="ECO:0000313" key="2">
    <source>
        <dbReference type="Proteomes" id="UP000590225"/>
    </source>
</evidence>
<name>A0AAW3T1T0_9MICO</name>
<dbReference type="Proteomes" id="UP000590225">
    <property type="component" value="Unassembled WGS sequence"/>
</dbReference>